<evidence type="ECO:0000256" key="2">
    <source>
        <dbReference type="ARBA" id="ARBA00011881"/>
    </source>
</evidence>
<evidence type="ECO:0000256" key="5">
    <source>
        <dbReference type="PROSITE-ProRule" id="PRU10007"/>
    </source>
</evidence>
<dbReference type="PANTHER" id="PTHR42986:SF1">
    <property type="entry name" value="BENZALDEHYDE DEHYDROGENASE YFMT"/>
    <property type="match status" value="1"/>
</dbReference>
<dbReference type="PANTHER" id="PTHR42986">
    <property type="entry name" value="BENZALDEHYDE DEHYDROGENASE YFMT"/>
    <property type="match status" value="1"/>
</dbReference>
<sequence length="500" mass="52853">MAQQSQPAYDVAGDWEKLYIDGEWTTAASGETLTVEDPSTREAIAEVPRGSSADVDAAYEAAADAQDEWAATPPAEREELVQNLLEALEDHNDEIIELLSKEAGGSAVMGGTSAHLAEDQVGEAATLPRRMKGEHAHSNIPGKENVVEREPKGVVTVISPWNFPLNLSMRAVAPAVAAGNTVVLKPSTNTPIVGGLLFGRLFEEAGFPDGVLNVVTGRGSEIGDDVASHPESDVVAFTGSTPVGRGVAAAAGENLAVAAMELGGNNAHIVTDEADLDMAIDAATFGSFVHQGQVCISINRHLVHEDVYDEYVERLTERAESLPVGSAHDPDTIVGPIIDESQREEMLEYVEETIDAGATLETGGETVELDGVDDSLVVAPTVLSDVTNDMSAACFEHFGPIAPVIPFSDVDEAIELANSTEYGLSGSVHAGDVGTGMEIAQRLETGMVHVNDQPINDEAHVPFSGTGASGMGGYNTDDFLGEVTEKKWISLQHEPREYPF</sequence>
<dbReference type="AlphaFoldDB" id="A0A1I6TJY9"/>
<evidence type="ECO:0000313" key="9">
    <source>
        <dbReference type="Proteomes" id="UP000199199"/>
    </source>
</evidence>
<accession>A0A1I6TJY9</accession>
<evidence type="ECO:0000256" key="4">
    <source>
        <dbReference type="ARBA" id="ARBA00023027"/>
    </source>
</evidence>
<keyword evidence="3 6" id="KW-0560">Oxidoreductase</keyword>
<dbReference type="InterPro" id="IPR015590">
    <property type="entry name" value="Aldehyde_DH_dom"/>
</dbReference>
<dbReference type="OrthoDB" id="6342at2157"/>
<evidence type="ECO:0000256" key="6">
    <source>
        <dbReference type="RuleBase" id="RU003345"/>
    </source>
</evidence>
<reference evidence="9" key="1">
    <citation type="submission" date="2016-10" db="EMBL/GenBank/DDBJ databases">
        <authorList>
            <person name="Varghese N."/>
            <person name="Submissions S."/>
        </authorList>
    </citation>
    <scope>NUCLEOTIDE SEQUENCE [LARGE SCALE GENOMIC DNA]</scope>
    <source>
        <strain evidence="9">DSM 22427</strain>
    </source>
</reference>
<gene>
    <name evidence="8" type="ORF">SAMN04488556_3177</name>
</gene>
<dbReference type="EMBL" id="FOZS01000003">
    <property type="protein sequence ID" value="SFS89539.1"/>
    <property type="molecule type" value="Genomic_DNA"/>
</dbReference>
<protein>
    <submittedName>
        <fullName evidence="8">Aldehyde dehydrogenase (NAD+)</fullName>
    </submittedName>
</protein>
<evidence type="ECO:0000259" key="7">
    <source>
        <dbReference type="Pfam" id="PF00171"/>
    </source>
</evidence>
<dbReference type="InterPro" id="IPR016161">
    <property type="entry name" value="Ald_DH/histidinol_DH"/>
</dbReference>
<keyword evidence="4" id="KW-0520">NAD</keyword>
<dbReference type="InterPro" id="IPR029510">
    <property type="entry name" value="Ald_DH_CS_GLU"/>
</dbReference>
<feature type="domain" description="Aldehyde dehydrogenase" evidence="7">
    <location>
        <begin position="24"/>
        <end position="489"/>
    </location>
</feature>
<dbReference type="GO" id="GO:0016620">
    <property type="term" value="F:oxidoreductase activity, acting on the aldehyde or oxo group of donors, NAD or NADP as acceptor"/>
    <property type="evidence" value="ECO:0007669"/>
    <property type="project" value="InterPro"/>
</dbReference>
<comment type="similarity">
    <text evidence="1 6">Belongs to the aldehyde dehydrogenase family.</text>
</comment>
<organism evidence="8 9">
    <name type="scientific">Halostagnicola kamekurae</name>
    <dbReference type="NCBI Taxonomy" id="619731"/>
    <lineage>
        <taxon>Archaea</taxon>
        <taxon>Methanobacteriati</taxon>
        <taxon>Methanobacteriota</taxon>
        <taxon>Stenosarchaea group</taxon>
        <taxon>Halobacteria</taxon>
        <taxon>Halobacteriales</taxon>
        <taxon>Natrialbaceae</taxon>
        <taxon>Halostagnicola</taxon>
    </lineage>
</organism>
<dbReference type="InterPro" id="IPR016163">
    <property type="entry name" value="Ald_DH_C"/>
</dbReference>
<evidence type="ECO:0000256" key="3">
    <source>
        <dbReference type="ARBA" id="ARBA00023002"/>
    </source>
</evidence>
<dbReference type="SUPFAM" id="SSF53720">
    <property type="entry name" value="ALDH-like"/>
    <property type="match status" value="1"/>
</dbReference>
<dbReference type="Proteomes" id="UP000199199">
    <property type="component" value="Unassembled WGS sequence"/>
</dbReference>
<dbReference type="FunFam" id="3.40.309.10:FF:000009">
    <property type="entry name" value="Aldehyde dehydrogenase A"/>
    <property type="match status" value="1"/>
</dbReference>
<name>A0A1I6TJY9_9EURY</name>
<feature type="active site" evidence="5">
    <location>
        <position position="261"/>
    </location>
</feature>
<dbReference type="InterPro" id="IPR016162">
    <property type="entry name" value="Ald_DH_N"/>
</dbReference>
<dbReference type="Gene3D" id="3.40.605.10">
    <property type="entry name" value="Aldehyde Dehydrogenase, Chain A, domain 1"/>
    <property type="match status" value="1"/>
</dbReference>
<proteinExistence type="inferred from homology"/>
<evidence type="ECO:0000256" key="1">
    <source>
        <dbReference type="ARBA" id="ARBA00009986"/>
    </source>
</evidence>
<comment type="subunit">
    <text evidence="2">Homotetramer.</text>
</comment>
<keyword evidence="9" id="KW-1185">Reference proteome</keyword>
<dbReference type="Pfam" id="PF00171">
    <property type="entry name" value="Aldedh"/>
    <property type="match status" value="1"/>
</dbReference>
<dbReference type="Gene3D" id="3.40.309.10">
    <property type="entry name" value="Aldehyde Dehydrogenase, Chain A, domain 2"/>
    <property type="match status" value="1"/>
</dbReference>
<dbReference type="FunFam" id="3.40.605.10:FF:000007">
    <property type="entry name" value="NAD/NADP-dependent betaine aldehyde dehydrogenase"/>
    <property type="match status" value="1"/>
</dbReference>
<dbReference type="RefSeq" id="WP_092905896.1">
    <property type="nucleotide sequence ID" value="NZ_FOZS01000003.1"/>
</dbReference>
<evidence type="ECO:0000313" key="8">
    <source>
        <dbReference type="EMBL" id="SFS89539.1"/>
    </source>
</evidence>
<dbReference type="PROSITE" id="PS00687">
    <property type="entry name" value="ALDEHYDE_DEHYDR_GLU"/>
    <property type="match status" value="1"/>
</dbReference>